<proteinExistence type="inferred from homology"/>
<dbReference type="SUPFAM" id="SSF53927">
    <property type="entry name" value="Cytidine deaminase-like"/>
    <property type="match status" value="1"/>
</dbReference>
<keyword evidence="5 10" id="KW-0658">Purine biosynthesis</keyword>
<dbReference type="GO" id="GO:0006189">
    <property type="term" value="P:'de novo' IMP biosynthetic process"/>
    <property type="evidence" value="ECO:0007669"/>
    <property type="project" value="UniProtKB-UniRule"/>
</dbReference>
<dbReference type="PROSITE" id="PS51855">
    <property type="entry name" value="MGS"/>
    <property type="match status" value="1"/>
</dbReference>
<reference evidence="12" key="1">
    <citation type="journal article" date="2020" name="mSystems">
        <title>Genome- and Community-Level Interaction Insights into Carbon Utilization and Element Cycling Functions of Hydrothermarchaeota in Hydrothermal Sediment.</title>
        <authorList>
            <person name="Zhou Z."/>
            <person name="Liu Y."/>
            <person name="Xu W."/>
            <person name="Pan J."/>
            <person name="Luo Z.H."/>
            <person name="Li M."/>
        </authorList>
    </citation>
    <scope>NUCLEOTIDE SEQUENCE [LARGE SCALE GENOMIC DNA]</scope>
    <source>
        <strain evidence="12">SpSt-143</strain>
    </source>
</reference>
<comment type="similarity">
    <text evidence="3 10">Belongs to the PurH family.</text>
</comment>
<dbReference type="Gene3D" id="3.40.50.1380">
    <property type="entry name" value="Methylglyoxal synthase-like domain"/>
    <property type="match status" value="1"/>
</dbReference>
<dbReference type="AlphaFoldDB" id="A0A7V2AZ08"/>
<evidence type="ECO:0000256" key="8">
    <source>
        <dbReference type="ARBA" id="ARBA00050488"/>
    </source>
</evidence>
<sequence length="531" mass="58163">MLHQPRTHEAPPEVQPVRRALLSVFDKTGLVTFAQQLAKLGIELISTGGTARTLRAAGLAVRDVSELTSFPEMLDGRVKTLHPAIHGGLLARRNVPEDLAQLTQQGFVPIDLVVVNLYPFEAAIQQDPENEALAIENIDIGGPALIRAAAKNFFFTAVVTDPADYEAVANELVQHQGALTLKTRRQLAQKAFAHTAAYDQAIATYFAQRTFVASEPLPKQLLLALPRKLCLRYGENPHQQAAFYGHPERFFRQLHGKSLSYNNLLDLNAALRLIEEFREADPTCAILKHTNPCGVATAATLVAAYQRALATDRRSPFGGIVVVNRPLDRETAEAIDQLFTEVIIAPDFDEGVLAFLQQKANRRIIQQLRPVSETLQMRTVVGGLLVQTPDSALPPLSVLRSSWRVVTRRAPTEAEWRDLDFAWRVVKHVKSNAIVYARDRATLGIGAGQMSRVDAAELAVRKGLQEGHHFTGSVVASDAFFPFADGLLAAVAHGARAVIQPGGSIRDEEVIQAADAHDVAMVFTGTRHFAH</sequence>
<dbReference type="Gene3D" id="3.40.140.20">
    <property type="match status" value="2"/>
</dbReference>
<dbReference type="PIRSF" id="PIRSF000414">
    <property type="entry name" value="AICARFT_IMPCHas"/>
    <property type="match status" value="1"/>
</dbReference>
<dbReference type="InterPro" id="IPR011607">
    <property type="entry name" value="MGS-like_dom"/>
</dbReference>
<comment type="caution">
    <text evidence="12">The sequence shown here is derived from an EMBL/GenBank/DDBJ whole genome shotgun (WGS) entry which is preliminary data.</text>
</comment>
<comment type="pathway">
    <text evidence="2 10">Purine metabolism; IMP biosynthesis via de novo pathway; 5-formamido-1-(5-phospho-D-ribosyl)imidazole-4-carboxamide from 5-amino-1-(5-phospho-D-ribosyl)imidazole-4-carboxamide (10-formyl THF route): step 1/1.</text>
</comment>
<dbReference type="UniPathway" id="UPA00074">
    <property type="reaction ID" value="UER00133"/>
</dbReference>
<dbReference type="InterPro" id="IPR036914">
    <property type="entry name" value="MGS-like_dom_sf"/>
</dbReference>
<evidence type="ECO:0000259" key="11">
    <source>
        <dbReference type="PROSITE" id="PS51855"/>
    </source>
</evidence>
<gene>
    <name evidence="10 12" type="primary">purH</name>
    <name evidence="12" type="ORF">ENO59_01810</name>
</gene>
<dbReference type="GO" id="GO:0005829">
    <property type="term" value="C:cytosol"/>
    <property type="evidence" value="ECO:0007669"/>
    <property type="project" value="TreeGrafter"/>
</dbReference>
<keyword evidence="6 10" id="KW-0378">Hydrolase</keyword>
<dbReference type="NCBIfam" id="NF002049">
    <property type="entry name" value="PRK00881.1"/>
    <property type="match status" value="1"/>
</dbReference>
<dbReference type="EC" id="2.1.2.3" evidence="10"/>
<dbReference type="FunFam" id="3.40.140.20:FF:000001">
    <property type="entry name" value="Bifunctional purine biosynthesis protein PurH"/>
    <property type="match status" value="1"/>
</dbReference>
<feature type="domain" description="MGS-like" evidence="11">
    <location>
        <begin position="12"/>
        <end position="160"/>
    </location>
</feature>
<dbReference type="GO" id="GO:0003937">
    <property type="term" value="F:IMP cyclohydrolase activity"/>
    <property type="evidence" value="ECO:0007669"/>
    <property type="project" value="UniProtKB-UniRule"/>
</dbReference>
<evidence type="ECO:0000256" key="6">
    <source>
        <dbReference type="ARBA" id="ARBA00022801"/>
    </source>
</evidence>
<dbReference type="GO" id="GO:0004643">
    <property type="term" value="F:phosphoribosylaminoimidazolecarboxamide formyltransferase activity"/>
    <property type="evidence" value="ECO:0007669"/>
    <property type="project" value="UniProtKB-UniRule"/>
</dbReference>
<evidence type="ECO:0000256" key="2">
    <source>
        <dbReference type="ARBA" id="ARBA00004954"/>
    </source>
</evidence>
<evidence type="ECO:0000256" key="3">
    <source>
        <dbReference type="ARBA" id="ARBA00007667"/>
    </source>
</evidence>
<comment type="pathway">
    <text evidence="1 10">Purine metabolism; IMP biosynthesis via de novo pathway; IMP from 5-formamido-1-(5-phospho-D-ribosyl)imidazole-4-carboxamide: step 1/1.</text>
</comment>
<dbReference type="Pfam" id="PF01808">
    <property type="entry name" value="AICARFT_IMPCHas"/>
    <property type="match status" value="1"/>
</dbReference>
<dbReference type="PANTHER" id="PTHR11692:SF0">
    <property type="entry name" value="BIFUNCTIONAL PURINE BIOSYNTHESIS PROTEIN ATIC"/>
    <property type="match status" value="1"/>
</dbReference>
<dbReference type="PANTHER" id="PTHR11692">
    <property type="entry name" value="BIFUNCTIONAL PURINE BIOSYNTHESIS PROTEIN PURH"/>
    <property type="match status" value="1"/>
</dbReference>
<evidence type="ECO:0000313" key="12">
    <source>
        <dbReference type="EMBL" id="HER95248.1"/>
    </source>
</evidence>
<protein>
    <recommendedName>
        <fullName evidence="10">Bifunctional purine biosynthesis protein PurH</fullName>
    </recommendedName>
    <domain>
        <recommendedName>
            <fullName evidence="10">Phosphoribosylaminoimidazolecarboxamide formyltransferase</fullName>
            <ecNumber evidence="10">2.1.2.3</ecNumber>
        </recommendedName>
        <alternativeName>
            <fullName evidence="10">AICAR transformylase</fullName>
        </alternativeName>
    </domain>
    <domain>
        <recommendedName>
            <fullName evidence="10">IMP cyclohydrolase</fullName>
            <ecNumber evidence="10">3.5.4.10</ecNumber>
        </recommendedName>
        <alternativeName>
            <fullName evidence="10">ATIC</fullName>
        </alternativeName>
        <alternativeName>
            <fullName evidence="10">IMP synthase</fullName>
        </alternativeName>
        <alternativeName>
            <fullName evidence="10">Inosinicase</fullName>
        </alternativeName>
    </domain>
</protein>
<evidence type="ECO:0000256" key="5">
    <source>
        <dbReference type="ARBA" id="ARBA00022755"/>
    </source>
</evidence>
<comment type="catalytic activity">
    <reaction evidence="9 10">
        <text>IMP + H2O = 5-formamido-1-(5-phospho-D-ribosyl)imidazole-4-carboxamide</text>
        <dbReference type="Rhea" id="RHEA:18445"/>
        <dbReference type="ChEBI" id="CHEBI:15377"/>
        <dbReference type="ChEBI" id="CHEBI:58053"/>
        <dbReference type="ChEBI" id="CHEBI:58467"/>
        <dbReference type="EC" id="3.5.4.10"/>
    </reaction>
</comment>
<dbReference type="SUPFAM" id="SSF52335">
    <property type="entry name" value="Methylglyoxal synthase-like"/>
    <property type="match status" value="1"/>
</dbReference>
<dbReference type="CDD" id="cd01421">
    <property type="entry name" value="IMPCH"/>
    <property type="match status" value="1"/>
</dbReference>
<keyword evidence="4 10" id="KW-0808">Transferase</keyword>
<dbReference type="SMART" id="SM00798">
    <property type="entry name" value="AICARFT_IMPCHas"/>
    <property type="match status" value="1"/>
</dbReference>
<dbReference type="InterPro" id="IPR002695">
    <property type="entry name" value="PurH-like"/>
</dbReference>
<keyword evidence="7 10" id="KW-0511">Multifunctional enzyme</keyword>
<dbReference type="Pfam" id="PF02142">
    <property type="entry name" value="MGS"/>
    <property type="match status" value="1"/>
</dbReference>
<dbReference type="EMBL" id="DSGB01000002">
    <property type="protein sequence ID" value="HER95248.1"/>
    <property type="molecule type" value="Genomic_DNA"/>
</dbReference>
<evidence type="ECO:0000256" key="4">
    <source>
        <dbReference type="ARBA" id="ARBA00022679"/>
    </source>
</evidence>
<dbReference type="SMART" id="SM00851">
    <property type="entry name" value="MGS"/>
    <property type="match status" value="1"/>
</dbReference>
<dbReference type="InterPro" id="IPR016193">
    <property type="entry name" value="Cytidine_deaminase-like"/>
</dbReference>
<evidence type="ECO:0000256" key="10">
    <source>
        <dbReference type="HAMAP-Rule" id="MF_00139"/>
    </source>
</evidence>
<accession>A0A7V2AZ08</accession>
<evidence type="ECO:0000256" key="7">
    <source>
        <dbReference type="ARBA" id="ARBA00023268"/>
    </source>
</evidence>
<dbReference type="InterPro" id="IPR024051">
    <property type="entry name" value="AICAR_Tfase_dup_dom_sf"/>
</dbReference>
<dbReference type="FunFam" id="3.40.50.1380:FF:000001">
    <property type="entry name" value="Bifunctional purine biosynthesis protein PurH"/>
    <property type="match status" value="1"/>
</dbReference>
<comment type="domain">
    <text evidence="10">The IMP cyclohydrolase activity resides in the N-terminal region.</text>
</comment>
<evidence type="ECO:0000256" key="9">
    <source>
        <dbReference type="ARBA" id="ARBA00050687"/>
    </source>
</evidence>
<dbReference type="EC" id="3.5.4.10" evidence="10"/>
<evidence type="ECO:0000256" key="1">
    <source>
        <dbReference type="ARBA" id="ARBA00004844"/>
    </source>
</evidence>
<organism evidence="12">
    <name type="scientific">Rhodothermus marinus</name>
    <name type="common">Rhodothermus obamensis</name>
    <dbReference type="NCBI Taxonomy" id="29549"/>
    <lineage>
        <taxon>Bacteria</taxon>
        <taxon>Pseudomonadati</taxon>
        <taxon>Rhodothermota</taxon>
        <taxon>Rhodothermia</taxon>
        <taxon>Rhodothermales</taxon>
        <taxon>Rhodothermaceae</taxon>
        <taxon>Rhodothermus</taxon>
    </lineage>
</organism>
<name>A0A7V2AZ08_RHOMR</name>
<dbReference type="HAMAP" id="MF_00139">
    <property type="entry name" value="PurH"/>
    <property type="match status" value="1"/>
</dbReference>
<comment type="catalytic activity">
    <reaction evidence="8 10">
        <text>(6R)-10-formyltetrahydrofolate + 5-amino-1-(5-phospho-beta-D-ribosyl)imidazole-4-carboxamide = 5-formamido-1-(5-phospho-D-ribosyl)imidazole-4-carboxamide + (6S)-5,6,7,8-tetrahydrofolate</text>
        <dbReference type="Rhea" id="RHEA:22192"/>
        <dbReference type="ChEBI" id="CHEBI:57453"/>
        <dbReference type="ChEBI" id="CHEBI:58467"/>
        <dbReference type="ChEBI" id="CHEBI:58475"/>
        <dbReference type="ChEBI" id="CHEBI:195366"/>
        <dbReference type="EC" id="2.1.2.3"/>
    </reaction>
</comment>
<dbReference type="NCBIfam" id="TIGR00355">
    <property type="entry name" value="purH"/>
    <property type="match status" value="1"/>
</dbReference>